<evidence type="ECO:0000259" key="16">
    <source>
        <dbReference type="Pfam" id="PF11838"/>
    </source>
</evidence>
<keyword evidence="9" id="KW-0482">Metalloprotease</keyword>
<sequence>MESSSDNWTRTSFEPTVLMSTYLLAFAISDYSNVSKSGDVQFNVWSRDSQINQTKFALDIGPKVLTYFADLYNYKFPLRKLDMIAIPDFSAGAMENWGLITFREVDLLLDESQRPSLMTKMQVARVISHELAHQWFGNLVTMKWWDSIWLNEGFADYVSFNATQHVLSEWPGEMDIQFVYEQVQMAMSQDQLPSSPPIRRTSGQDDVHLYFDYITYKKGSSIIRMLHRVLQDLFNVGLHAYMVKNAYANVVEDDLWIALQKAVDLAERPPWDWNGKKLNVSSFMNNWINLPGFPVVTIARVNISHVRLSQKPYSSDLYQGAVKYSVGHQWYIPLWYETCSGNGEQFMWLQPNKDELLNIPFGCPFVANIGARSYLRVLYPSSQAPTDFPNSNLTKMLDSINTAQLIDDAFNLAKAGLTNYSDSLNVPFLLLKTNAHPVPLKTAFVGYQFLRTMLSDSSEAQNLLTRFVSNNIIKYSKDFWNQMVHSENFTLRMRSEILVQQACRWNVSECIEQANSSFVEFLSSCNGTDNGTSKCSEVPLNLRKTVYCVGVSVNEGSFDTLWKWCQKELFNSERNNLVAGLGCSRRPADILKLLNASLQLDTDCVKLQDVSYLFSNINANPFGRPLLWTFMQQHWREYIDKDMKNSLRALASQSVSSFSSESDVAKVEEFLSRPELCRSARTRHLDINSCSFPLC</sequence>
<keyword evidence="10" id="KW-0472">Membrane</keyword>
<dbReference type="GO" id="GO:0016020">
    <property type="term" value="C:membrane"/>
    <property type="evidence" value="ECO:0007669"/>
    <property type="project" value="UniProtKB-SubCell"/>
</dbReference>
<proteinExistence type="inferred from homology"/>
<dbReference type="Pfam" id="PF11838">
    <property type="entry name" value="ERAP1_C"/>
    <property type="match status" value="1"/>
</dbReference>
<feature type="active site" description="Proton acceptor" evidence="12">
    <location>
        <position position="130"/>
    </location>
</feature>
<dbReference type="InterPro" id="IPR034016">
    <property type="entry name" value="M1_APN-typ"/>
</dbReference>
<dbReference type="InterPro" id="IPR042097">
    <property type="entry name" value="Aminopeptidase_N-like_N_sf"/>
</dbReference>
<evidence type="ECO:0000256" key="2">
    <source>
        <dbReference type="ARBA" id="ARBA00010136"/>
    </source>
</evidence>
<evidence type="ECO:0000256" key="3">
    <source>
        <dbReference type="ARBA" id="ARBA00022670"/>
    </source>
</evidence>
<feature type="binding site" evidence="13">
    <location>
        <position position="152"/>
    </location>
    <ligand>
        <name>Zn(2+)</name>
        <dbReference type="ChEBI" id="CHEBI:29105"/>
        <note>catalytic</note>
    </ligand>
</feature>
<keyword evidence="8" id="KW-1133">Transmembrane helix</keyword>
<comment type="similarity">
    <text evidence="2">Belongs to the peptidase M1 family.</text>
</comment>
<accession>A0A5S6R1H9</accession>
<evidence type="ECO:0000256" key="13">
    <source>
        <dbReference type="PIRSR" id="PIRSR634016-3"/>
    </source>
</evidence>
<evidence type="ECO:0000313" key="17">
    <source>
        <dbReference type="Proteomes" id="UP000046395"/>
    </source>
</evidence>
<dbReference type="Gene3D" id="1.25.50.20">
    <property type="match status" value="1"/>
</dbReference>
<keyword evidence="11" id="KW-0325">Glycoprotein</keyword>
<evidence type="ECO:0000256" key="7">
    <source>
        <dbReference type="ARBA" id="ARBA00022833"/>
    </source>
</evidence>
<dbReference type="PRINTS" id="PR00756">
    <property type="entry name" value="ALADIPTASE"/>
</dbReference>
<evidence type="ECO:0000256" key="6">
    <source>
        <dbReference type="ARBA" id="ARBA00022801"/>
    </source>
</evidence>
<dbReference type="Gene3D" id="2.60.40.1910">
    <property type="match status" value="1"/>
</dbReference>
<dbReference type="GO" id="GO:0008270">
    <property type="term" value="F:zinc ion binding"/>
    <property type="evidence" value="ECO:0007669"/>
    <property type="project" value="InterPro"/>
</dbReference>
<dbReference type="GO" id="GO:0005737">
    <property type="term" value="C:cytoplasm"/>
    <property type="evidence" value="ECO:0007669"/>
    <property type="project" value="TreeGrafter"/>
</dbReference>
<protein>
    <submittedName>
        <fullName evidence="18">Aminopeptidase</fullName>
    </submittedName>
</protein>
<dbReference type="Gene3D" id="1.10.390.10">
    <property type="entry name" value="Neutral Protease Domain 2"/>
    <property type="match status" value="1"/>
</dbReference>
<evidence type="ECO:0000256" key="10">
    <source>
        <dbReference type="ARBA" id="ARBA00023136"/>
    </source>
</evidence>
<evidence type="ECO:0000256" key="11">
    <source>
        <dbReference type="ARBA" id="ARBA00023180"/>
    </source>
</evidence>
<dbReference type="Proteomes" id="UP000046395">
    <property type="component" value="Unassembled WGS sequence"/>
</dbReference>
<feature type="domain" description="ERAP1-like C-terminal" evidence="16">
    <location>
        <begin position="365"/>
        <end position="673"/>
    </location>
</feature>
<dbReference type="GO" id="GO:0043171">
    <property type="term" value="P:peptide catabolic process"/>
    <property type="evidence" value="ECO:0007669"/>
    <property type="project" value="TreeGrafter"/>
</dbReference>
<comment type="subcellular location">
    <subcellularLocation>
        <location evidence="1">Membrane</location>
        <topology evidence="1">Single-pass membrane protein</topology>
    </subcellularLocation>
</comment>
<keyword evidence="4" id="KW-0812">Transmembrane</keyword>
<keyword evidence="3" id="KW-0645">Protease</keyword>
<dbReference type="SUPFAM" id="SSF55486">
    <property type="entry name" value="Metalloproteases ('zincins'), catalytic domain"/>
    <property type="match status" value="1"/>
</dbReference>
<keyword evidence="17" id="KW-1185">Reference proteome</keyword>
<dbReference type="SUPFAM" id="SSF63737">
    <property type="entry name" value="Leukotriene A4 hydrolase N-terminal domain"/>
    <property type="match status" value="1"/>
</dbReference>
<dbReference type="InterPro" id="IPR027268">
    <property type="entry name" value="Peptidase_M4/M1_CTD_sf"/>
</dbReference>
<feature type="site" description="Transition state stabilizer" evidence="14">
    <location>
        <position position="216"/>
    </location>
</feature>
<dbReference type="FunFam" id="1.10.390.10:FF:000016">
    <property type="entry name" value="Glutamyl aminopeptidase"/>
    <property type="match status" value="1"/>
</dbReference>
<organism evidence="17 18">
    <name type="scientific">Trichuris muris</name>
    <name type="common">Mouse whipworm</name>
    <dbReference type="NCBI Taxonomy" id="70415"/>
    <lineage>
        <taxon>Eukaryota</taxon>
        <taxon>Metazoa</taxon>
        <taxon>Ecdysozoa</taxon>
        <taxon>Nematoda</taxon>
        <taxon>Enoplea</taxon>
        <taxon>Dorylaimia</taxon>
        <taxon>Trichinellida</taxon>
        <taxon>Trichuridae</taxon>
        <taxon>Trichuris</taxon>
    </lineage>
</organism>
<reference evidence="18" key="1">
    <citation type="submission" date="2019-12" db="UniProtKB">
        <authorList>
            <consortium name="WormBaseParasite"/>
        </authorList>
    </citation>
    <scope>IDENTIFICATION</scope>
</reference>
<comment type="cofactor">
    <cofactor evidence="13">
        <name>Zn(2+)</name>
        <dbReference type="ChEBI" id="CHEBI:29105"/>
    </cofactor>
    <text evidence="13">Binds 1 zinc ion per subunit.</text>
</comment>
<feature type="domain" description="Peptidase M1 membrane alanine aminopeptidase" evidence="15">
    <location>
        <begin position="56"/>
        <end position="287"/>
    </location>
</feature>
<feature type="binding site" evidence="13">
    <location>
        <position position="129"/>
    </location>
    <ligand>
        <name>Zn(2+)</name>
        <dbReference type="ChEBI" id="CHEBI:29105"/>
        <note>catalytic</note>
    </ligand>
</feature>
<dbReference type="InterPro" id="IPR014782">
    <property type="entry name" value="Peptidase_M1_dom"/>
</dbReference>
<dbReference type="PANTHER" id="PTHR11533">
    <property type="entry name" value="PROTEASE M1 ZINC METALLOPROTEASE"/>
    <property type="match status" value="1"/>
</dbReference>
<evidence type="ECO:0000313" key="18">
    <source>
        <dbReference type="WBParaSite" id="TMUE_3000013017.1"/>
    </source>
</evidence>
<dbReference type="STRING" id="70415.A0A5S6R1H9"/>
<dbReference type="Gene3D" id="2.60.40.1730">
    <property type="entry name" value="tricorn interacting facor f3 domain"/>
    <property type="match status" value="1"/>
</dbReference>
<dbReference type="InterPro" id="IPR024571">
    <property type="entry name" value="ERAP1-like_C_dom"/>
</dbReference>
<keyword evidence="6" id="KW-0378">Hydrolase</keyword>
<dbReference type="GO" id="GO:0042277">
    <property type="term" value="F:peptide binding"/>
    <property type="evidence" value="ECO:0007669"/>
    <property type="project" value="TreeGrafter"/>
</dbReference>
<dbReference type="PANTHER" id="PTHR11533:SF301">
    <property type="entry name" value="AMINOPEPTIDASE"/>
    <property type="match status" value="1"/>
</dbReference>
<evidence type="ECO:0000256" key="4">
    <source>
        <dbReference type="ARBA" id="ARBA00022692"/>
    </source>
</evidence>
<dbReference type="CDD" id="cd09601">
    <property type="entry name" value="M1_APN-Q_like"/>
    <property type="match status" value="1"/>
</dbReference>
<name>A0A5S6R1H9_TRIMR</name>
<dbReference type="InterPro" id="IPR050344">
    <property type="entry name" value="Peptidase_M1_aminopeptidases"/>
</dbReference>
<dbReference type="GO" id="GO:0005615">
    <property type="term" value="C:extracellular space"/>
    <property type="evidence" value="ECO:0007669"/>
    <property type="project" value="TreeGrafter"/>
</dbReference>
<evidence type="ECO:0000256" key="14">
    <source>
        <dbReference type="PIRSR" id="PIRSR634016-4"/>
    </source>
</evidence>
<dbReference type="GO" id="GO:0070006">
    <property type="term" value="F:metalloaminopeptidase activity"/>
    <property type="evidence" value="ECO:0007669"/>
    <property type="project" value="TreeGrafter"/>
</dbReference>
<dbReference type="Pfam" id="PF01433">
    <property type="entry name" value="Peptidase_M1"/>
    <property type="match status" value="1"/>
</dbReference>
<evidence type="ECO:0000256" key="9">
    <source>
        <dbReference type="ARBA" id="ARBA00023049"/>
    </source>
</evidence>
<feature type="binding site" evidence="13">
    <location>
        <position position="133"/>
    </location>
    <ligand>
        <name>Zn(2+)</name>
        <dbReference type="ChEBI" id="CHEBI:29105"/>
        <note>catalytic</note>
    </ligand>
</feature>
<evidence type="ECO:0000256" key="5">
    <source>
        <dbReference type="ARBA" id="ARBA00022723"/>
    </source>
</evidence>
<evidence type="ECO:0000256" key="8">
    <source>
        <dbReference type="ARBA" id="ARBA00022989"/>
    </source>
</evidence>
<dbReference type="InterPro" id="IPR001930">
    <property type="entry name" value="Peptidase_M1"/>
</dbReference>
<dbReference type="AlphaFoldDB" id="A0A5S6R1H9"/>
<keyword evidence="7 13" id="KW-0862">Zinc</keyword>
<dbReference type="GO" id="GO:0006508">
    <property type="term" value="P:proteolysis"/>
    <property type="evidence" value="ECO:0007669"/>
    <property type="project" value="UniProtKB-KW"/>
</dbReference>
<evidence type="ECO:0000256" key="12">
    <source>
        <dbReference type="PIRSR" id="PIRSR634016-1"/>
    </source>
</evidence>
<dbReference type="WBParaSite" id="TMUE_3000013017.1">
    <property type="protein sequence ID" value="TMUE_3000013017.1"/>
    <property type="gene ID" value="WBGene00287084"/>
</dbReference>
<evidence type="ECO:0000259" key="15">
    <source>
        <dbReference type="Pfam" id="PF01433"/>
    </source>
</evidence>
<evidence type="ECO:0000256" key="1">
    <source>
        <dbReference type="ARBA" id="ARBA00004167"/>
    </source>
</evidence>
<keyword evidence="5 13" id="KW-0479">Metal-binding</keyword>